<dbReference type="OrthoDB" id="4398434at2"/>
<gene>
    <name evidence="1" type="ORF">GM1_023_00210</name>
</gene>
<evidence type="ECO:0000313" key="2">
    <source>
        <dbReference type="Proteomes" id="UP000035009"/>
    </source>
</evidence>
<dbReference type="Proteomes" id="UP000035009">
    <property type="component" value="Unassembled WGS sequence"/>
</dbReference>
<name>M3UYE5_GORML</name>
<reference evidence="1 2" key="1">
    <citation type="submission" date="2013-02" db="EMBL/GenBank/DDBJ databases">
        <title>Whole genome shotgun sequence of Gordonia malaquae NBRC 108250.</title>
        <authorList>
            <person name="Yoshida I."/>
            <person name="Hosoyama A."/>
            <person name="Tsuchikane K."/>
            <person name="Ando Y."/>
            <person name="Baba S."/>
            <person name="Ohji S."/>
            <person name="Hamada M."/>
            <person name="Tamura T."/>
            <person name="Yamazoe A."/>
            <person name="Yamazaki S."/>
            <person name="Fujita N."/>
        </authorList>
    </citation>
    <scope>NUCLEOTIDE SEQUENCE [LARGE SCALE GENOMIC DNA]</scope>
    <source>
        <strain evidence="1 2">NBRC 108250</strain>
    </source>
</reference>
<dbReference type="RefSeq" id="WP_008380173.1">
    <property type="nucleotide sequence ID" value="NZ_BAOP01000023.1"/>
</dbReference>
<comment type="caution">
    <text evidence="1">The sequence shown here is derived from an EMBL/GenBank/DDBJ whole genome shotgun (WGS) entry which is preliminary data.</text>
</comment>
<accession>M3UYE5</accession>
<dbReference type="AlphaFoldDB" id="M3UYE5"/>
<dbReference type="STRING" id="410332.SAMN04488550_0574"/>
<evidence type="ECO:0000313" key="1">
    <source>
        <dbReference type="EMBL" id="GAC80862.1"/>
    </source>
</evidence>
<proteinExistence type="predicted"/>
<sequence length="200" mass="21017">MPHIDLYAAHALDRSQTCADFAAQLTAQLDTVDHYDTTTRGRIETARRILGDQQRRAAYDALLTDPAAHIDEAVLGSIASGASSAATLPPVGFPPVQGSYPPAPVQQGFQAPQHAAYPPAQPQYQPAAQQRVVRVVVVPDGLMPTTEFWADEWAIEMSPDGSAIRLVGTGKGSAAKKAAKTSGGDWGWIAGGGIAGLFLS</sequence>
<keyword evidence="2" id="KW-1185">Reference proteome</keyword>
<organism evidence="1 2">
    <name type="scientific">Gordonia malaquae NBRC 108250</name>
    <dbReference type="NCBI Taxonomy" id="1223542"/>
    <lineage>
        <taxon>Bacteria</taxon>
        <taxon>Bacillati</taxon>
        <taxon>Actinomycetota</taxon>
        <taxon>Actinomycetes</taxon>
        <taxon>Mycobacteriales</taxon>
        <taxon>Gordoniaceae</taxon>
        <taxon>Gordonia</taxon>
    </lineage>
</organism>
<protein>
    <submittedName>
        <fullName evidence="1">Uncharacterized protein</fullName>
    </submittedName>
</protein>
<dbReference type="EMBL" id="BAOP01000023">
    <property type="protein sequence ID" value="GAC80862.1"/>
    <property type="molecule type" value="Genomic_DNA"/>
</dbReference>